<organism evidence="10 11">
    <name type="scientific">Eiseniibacteriota bacterium</name>
    <dbReference type="NCBI Taxonomy" id="2212470"/>
    <lineage>
        <taxon>Bacteria</taxon>
        <taxon>Candidatus Eiseniibacteriota</taxon>
    </lineage>
</organism>
<dbReference type="GO" id="GO:0000976">
    <property type="term" value="F:transcription cis-regulatory region binding"/>
    <property type="evidence" value="ECO:0007669"/>
    <property type="project" value="TreeGrafter"/>
</dbReference>
<feature type="DNA-binding region" description="OmpR/PhoB-type" evidence="7">
    <location>
        <begin position="124"/>
        <end position="190"/>
    </location>
</feature>
<dbReference type="Proteomes" id="UP000739538">
    <property type="component" value="Unassembled WGS sequence"/>
</dbReference>
<keyword evidence="2" id="KW-0902">Two-component regulatory system</keyword>
<feature type="domain" description="OmpR/PhoB-type" evidence="9">
    <location>
        <begin position="124"/>
        <end position="190"/>
    </location>
</feature>
<proteinExistence type="predicted"/>
<dbReference type="GO" id="GO:0000156">
    <property type="term" value="F:phosphorelay response regulator activity"/>
    <property type="evidence" value="ECO:0007669"/>
    <property type="project" value="TreeGrafter"/>
</dbReference>
<dbReference type="GO" id="GO:0006355">
    <property type="term" value="P:regulation of DNA-templated transcription"/>
    <property type="evidence" value="ECO:0007669"/>
    <property type="project" value="InterPro"/>
</dbReference>
<dbReference type="SUPFAM" id="SSF52172">
    <property type="entry name" value="CheY-like"/>
    <property type="match status" value="1"/>
</dbReference>
<dbReference type="CDD" id="cd17574">
    <property type="entry name" value="REC_OmpR"/>
    <property type="match status" value="1"/>
</dbReference>
<dbReference type="SMART" id="SM00448">
    <property type="entry name" value="REC"/>
    <property type="match status" value="1"/>
</dbReference>
<dbReference type="PANTHER" id="PTHR48111">
    <property type="entry name" value="REGULATOR OF RPOS"/>
    <property type="match status" value="1"/>
</dbReference>
<dbReference type="Gene3D" id="1.10.10.10">
    <property type="entry name" value="Winged helix-like DNA-binding domain superfamily/Winged helix DNA-binding domain"/>
    <property type="match status" value="1"/>
</dbReference>
<comment type="caution">
    <text evidence="10">The sequence shown here is derived from an EMBL/GenBank/DDBJ whole genome shotgun (WGS) entry which is preliminary data.</text>
</comment>
<protein>
    <submittedName>
        <fullName evidence="10">Response regulator transcription factor</fullName>
    </submittedName>
</protein>
<name>A0A956NEG7_UNCEI</name>
<accession>A0A956NEG7</accession>
<evidence type="ECO:0000256" key="1">
    <source>
        <dbReference type="ARBA" id="ARBA00022553"/>
    </source>
</evidence>
<evidence type="ECO:0000256" key="7">
    <source>
        <dbReference type="PROSITE-ProRule" id="PRU01091"/>
    </source>
</evidence>
<dbReference type="FunFam" id="3.40.50.2300:FF:000001">
    <property type="entry name" value="DNA-binding response regulator PhoB"/>
    <property type="match status" value="1"/>
</dbReference>
<evidence type="ECO:0000259" key="8">
    <source>
        <dbReference type="PROSITE" id="PS50110"/>
    </source>
</evidence>
<dbReference type="Pfam" id="PF00486">
    <property type="entry name" value="Trans_reg_C"/>
    <property type="match status" value="1"/>
</dbReference>
<dbReference type="GO" id="GO:0032993">
    <property type="term" value="C:protein-DNA complex"/>
    <property type="evidence" value="ECO:0007669"/>
    <property type="project" value="TreeGrafter"/>
</dbReference>
<keyword evidence="3" id="KW-0805">Transcription regulation</keyword>
<reference evidence="10" key="1">
    <citation type="submission" date="2020-04" db="EMBL/GenBank/DDBJ databases">
        <authorList>
            <person name="Zhang T."/>
        </authorList>
    </citation>
    <scope>NUCLEOTIDE SEQUENCE</scope>
    <source>
        <strain evidence="10">HKST-UBA02</strain>
    </source>
</reference>
<dbReference type="InterPro" id="IPR001789">
    <property type="entry name" value="Sig_transdc_resp-reg_receiver"/>
</dbReference>
<dbReference type="AlphaFoldDB" id="A0A956NEG7"/>
<evidence type="ECO:0000313" key="10">
    <source>
        <dbReference type="EMBL" id="MCA9757006.1"/>
    </source>
</evidence>
<evidence type="ECO:0000256" key="6">
    <source>
        <dbReference type="PROSITE-ProRule" id="PRU00169"/>
    </source>
</evidence>
<dbReference type="InterPro" id="IPR036388">
    <property type="entry name" value="WH-like_DNA-bd_sf"/>
</dbReference>
<evidence type="ECO:0000256" key="2">
    <source>
        <dbReference type="ARBA" id="ARBA00023012"/>
    </source>
</evidence>
<feature type="non-terminal residue" evidence="10">
    <location>
        <position position="190"/>
    </location>
</feature>
<dbReference type="Pfam" id="PF00072">
    <property type="entry name" value="Response_reg"/>
    <property type="match status" value="1"/>
</dbReference>
<gene>
    <name evidence="10" type="ORF">KDA27_14470</name>
</gene>
<feature type="domain" description="Response regulatory" evidence="8">
    <location>
        <begin position="2"/>
        <end position="116"/>
    </location>
</feature>
<dbReference type="Gene3D" id="3.40.50.2300">
    <property type="match status" value="1"/>
</dbReference>
<dbReference type="PROSITE" id="PS50110">
    <property type="entry name" value="RESPONSE_REGULATORY"/>
    <property type="match status" value="1"/>
</dbReference>
<dbReference type="GO" id="GO:0005829">
    <property type="term" value="C:cytosol"/>
    <property type="evidence" value="ECO:0007669"/>
    <property type="project" value="TreeGrafter"/>
</dbReference>
<dbReference type="InterPro" id="IPR011006">
    <property type="entry name" value="CheY-like_superfamily"/>
</dbReference>
<dbReference type="PANTHER" id="PTHR48111:SF22">
    <property type="entry name" value="REGULATOR OF RPOS"/>
    <property type="match status" value="1"/>
</dbReference>
<dbReference type="Gene3D" id="6.10.250.690">
    <property type="match status" value="1"/>
</dbReference>
<dbReference type="InterPro" id="IPR039420">
    <property type="entry name" value="WalR-like"/>
</dbReference>
<dbReference type="PROSITE" id="PS51755">
    <property type="entry name" value="OMPR_PHOB"/>
    <property type="match status" value="1"/>
</dbReference>
<reference evidence="10" key="2">
    <citation type="journal article" date="2021" name="Microbiome">
        <title>Successional dynamics and alternative stable states in a saline activated sludge microbial community over 9 years.</title>
        <authorList>
            <person name="Wang Y."/>
            <person name="Ye J."/>
            <person name="Ju F."/>
            <person name="Liu L."/>
            <person name="Boyd J.A."/>
            <person name="Deng Y."/>
            <person name="Parks D.H."/>
            <person name="Jiang X."/>
            <person name="Yin X."/>
            <person name="Woodcroft B.J."/>
            <person name="Tyson G.W."/>
            <person name="Hugenholtz P."/>
            <person name="Polz M.F."/>
            <person name="Zhang T."/>
        </authorList>
    </citation>
    <scope>NUCLEOTIDE SEQUENCE</scope>
    <source>
        <strain evidence="10">HKST-UBA02</strain>
    </source>
</reference>
<dbReference type="InterPro" id="IPR001867">
    <property type="entry name" value="OmpR/PhoB-type_DNA-bd"/>
</dbReference>
<dbReference type="EMBL" id="JAGQHS010000076">
    <property type="protein sequence ID" value="MCA9757006.1"/>
    <property type="molecule type" value="Genomic_DNA"/>
</dbReference>
<keyword evidence="1 6" id="KW-0597">Phosphoprotein</keyword>
<feature type="modified residue" description="4-aspartylphosphate" evidence="6">
    <location>
        <position position="51"/>
    </location>
</feature>
<sequence length="190" mass="20585">MRVLVVEDNTNTRSLLRRSLRQEGHEVETAGTVASGLDLALDKSFDVLVLDISLPDGSGLDLCKQLRSQNVATPILMLTALGSVQDRIAGLDAGADDYLRKPFSLGELQARVRALGRRRGAPVDAQIRAGTLCLDLVGRRLERDGATVPLTGREWSVLEFLAATPNQAVSRTELLRRIWSGDDPASAQSL</sequence>
<evidence type="ECO:0000256" key="4">
    <source>
        <dbReference type="ARBA" id="ARBA00023125"/>
    </source>
</evidence>
<evidence type="ECO:0000256" key="3">
    <source>
        <dbReference type="ARBA" id="ARBA00023015"/>
    </source>
</evidence>
<evidence type="ECO:0000256" key="5">
    <source>
        <dbReference type="ARBA" id="ARBA00023163"/>
    </source>
</evidence>
<evidence type="ECO:0000313" key="11">
    <source>
        <dbReference type="Proteomes" id="UP000739538"/>
    </source>
</evidence>
<keyword evidence="5" id="KW-0804">Transcription</keyword>
<keyword evidence="4 7" id="KW-0238">DNA-binding</keyword>
<dbReference type="CDD" id="cd00383">
    <property type="entry name" value="trans_reg_C"/>
    <property type="match status" value="1"/>
</dbReference>
<evidence type="ECO:0000259" key="9">
    <source>
        <dbReference type="PROSITE" id="PS51755"/>
    </source>
</evidence>